<dbReference type="InterPro" id="IPR051035">
    <property type="entry name" value="Mito_inheritance_9"/>
</dbReference>
<evidence type="ECO:0000256" key="6">
    <source>
        <dbReference type="ARBA" id="ARBA00031849"/>
    </source>
</evidence>
<accession>A0A4Y9ZIW0</accession>
<protein>
    <recommendedName>
        <fullName evidence="3">Altered inheritance of mitochondria protein 9, mitochondrial</fullName>
    </recommendedName>
    <alternativeName>
        <fullName evidence="6">Found in mitochondrial proteome protein 29</fullName>
    </alternativeName>
</protein>
<evidence type="ECO:0000256" key="1">
    <source>
        <dbReference type="ARBA" id="ARBA00004173"/>
    </source>
</evidence>
<dbReference type="EMBL" id="SFCI01002391">
    <property type="protein sequence ID" value="TFY73977.1"/>
    <property type="molecule type" value="Genomic_DNA"/>
</dbReference>
<dbReference type="PANTHER" id="PTHR36091:SF1">
    <property type="entry name" value="ALTERED INHERITANCE OF MITOCHONDRIA PROTEIN 9, MITOCHONDRIAL"/>
    <property type="match status" value="1"/>
</dbReference>
<feature type="domain" description="Aminoglycoside phosphotransferase" evidence="7">
    <location>
        <begin position="22"/>
        <end position="77"/>
    </location>
</feature>
<evidence type="ECO:0000259" key="7">
    <source>
        <dbReference type="Pfam" id="PF01636"/>
    </source>
</evidence>
<keyword evidence="4" id="KW-0809">Transit peptide</keyword>
<keyword evidence="9" id="KW-1185">Reference proteome</keyword>
<dbReference type="Proteomes" id="UP000298061">
    <property type="component" value="Unassembled WGS sequence"/>
</dbReference>
<proteinExistence type="inferred from homology"/>
<comment type="similarity">
    <text evidence="2">Belongs to the AIM9 family.</text>
</comment>
<evidence type="ECO:0000313" key="8">
    <source>
        <dbReference type="EMBL" id="TFY73977.1"/>
    </source>
</evidence>
<dbReference type="AlphaFoldDB" id="A0A4Y9ZIW0"/>
<dbReference type="Pfam" id="PF01636">
    <property type="entry name" value="APH"/>
    <property type="match status" value="1"/>
</dbReference>
<gene>
    <name evidence="8" type="ORF">EWM64_g10035</name>
</gene>
<reference evidence="8 9" key="1">
    <citation type="submission" date="2019-02" db="EMBL/GenBank/DDBJ databases">
        <title>Genome sequencing of the rare red list fungi Hericium alpestre (H. flagellum).</title>
        <authorList>
            <person name="Buettner E."/>
            <person name="Kellner H."/>
        </authorList>
    </citation>
    <scope>NUCLEOTIDE SEQUENCE [LARGE SCALE GENOMIC DNA]</scope>
    <source>
        <strain evidence="8 9">DSM 108284</strain>
    </source>
</reference>
<organism evidence="8 9">
    <name type="scientific">Hericium alpestre</name>
    <dbReference type="NCBI Taxonomy" id="135208"/>
    <lineage>
        <taxon>Eukaryota</taxon>
        <taxon>Fungi</taxon>
        <taxon>Dikarya</taxon>
        <taxon>Basidiomycota</taxon>
        <taxon>Agaricomycotina</taxon>
        <taxon>Agaricomycetes</taxon>
        <taxon>Russulales</taxon>
        <taxon>Hericiaceae</taxon>
        <taxon>Hericium</taxon>
    </lineage>
</organism>
<evidence type="ECO:0000256" key="2">
    <source>
        <dbReference type="ARBA" id="ARBA00005543"/>
    </source>
</evidence>
<dbReference type="InterPro" id="IPR011009">
    <property type="entry name" value="Kinase-like_dom_sf"/>
</dbReference>
<evidence type="ECO:0000256" key="4">
    <source>
        <dbReference type="ARBA" id="ARBA00022946"/>
    </source>
</evidence>
<dbReference type="Gene3D" id="3.90.1200.10">
    <property type="match status" value="1"/>
</dbReference>
<dbReference type="OrthoDB" id="2968323at2759"/>
<evidence type="ECO:0000256" key="3">
    <source>
        <dbReference type="ARBA" id="ARBA00016197"/>
    </source>
</evidence>
<evidence type="ECO:0000256" key="5">
    <source>
        <dbReference type="ARBA" id="ARBA00023128"/>
    </source>
</evidence>
<sequence>MCARLSIDAHSDPPTHDAYCRLISDYEKLIPHIAPKHSSYILWHPDLHASNILITDTPPSCKLTGIIDWQGATVAPYYLQLDIPPAYTAEEHTLVNSSHEDGPELSSDVNDLDDEQQRRAHLAHRHALRQRLHEIFMHDQDPELAEEFFLTCRAVWSAAVGVDEDRAPLVPFPIEINDADERQIKEEWSTIRRDASMCDELLQRLGIPLDGEGIVDAGQYEAAKHAVEDAKEAAINDAPSQCEKERIANVWPLQDGKVSLTAESCY</sequence>
<comment type="caution">
    <text evidence="8">The sequence shown here is derived from an EMBL/GenBank/DDBJ whole genome shotgun (WGS) entry which is preliminary data.</text>
</comment>
<keyword evidence="5" id="KW-0496">Mitochondrion</keyword>
<dbReference type="GO" id="GO:0005739">
    <property type="term" value="C:mitochondrion"/>
    <property type="evidence" value="ECO:0007669"/>
    <property type="project" value="UniProtKB-SubCell"/>
</dbReference>
<comment type="subcellular location">
    <subcellularLocation>
        <location evidence="1">Mitochondrion</location>
    </subcellularLocation>
</comment>
<dbReference type="SUPFAM" id="SSF56112">
    <property type="entry name" value="Protein kinase-like (PK-like)"/>
    <property type="match status" value="1"/>
</dbReference>
<evidence type="ECO:0000313" key="9">
    <source>
        <dbReference type="Proteomes" id="UP000298061"/>
    </source>
</evidence>
<dbReference type="PANTHER" id="PTHR36091">
    <property type="entry name" value="ALTERED INHERITANCE OF MITOCHONDRIA PROTEIN 9, MITOCHONDRIAL"/>
    <property type="match status" value="1"/>
</dbReference>
<dbReference type="InterPro" id="IPR002575">
    <property type="entry name" value="Aminoglycoside_PTrfase"/>
</dbReference>
<name>A0A4Y9ZIW0_9AGAM</name>